<evidence type="ECO:0000313" key="1">
    <source>
        <dbReference type="EMBL" id="GBL79454.1"/>
    </source>
</evidence>
<evidence type="ECO:0008006" key="3">
    <source>
        <dbReference type="Google" id="ProtNLM"/>
    </source>
</evidence>
<dbReference type="OrthoDB" id="5292349at2759"/>
<accession>A0A4Y2AKG8</accession>
<comment type="caution">
    <text evidence="1">The sequence shown here is derived from an EMBL/GenBank/DDBJ whole genome shotgun (WGS) entry which is preliminary data.</text>
</comment>
<dbReference type="Gene3D" id="3.30.420.10">
    <property type="entry name" value="Ribonuclease H-like superfamily/Ribonuclease H"/>
    <property type="match status" value="1"/>
</dbReference>
<organism evidence="1 2">
    <name type="scientific">Araneus ventricosus</name>
    <name type="common">Orbweaver spider</name>
    <name type="synonym">Epeira ventricosa</name>
    <dbReference type="NCBI Taxonomy" id="182803"/>
    <lineage>
        <taxon>Eukaryota</taxon>
        <taxon>Metazoa</taxon>
        <taxon>Ecdysozoa</taxon>
        <taxon>Arthropoda</taxon>
        <taxon>Chelicerata</taxon>
        <taxon>Arachnida</taxon>
        <taxon>Araneae</taxon>
        <taxon>Araneomorphae</taxon>
        <taxon>Entelegynae</taxon>
        <taxon>Araneoidea</taxon>
        <taxon>Araneidae</taxon>
        <taxon>Araneus</taxon>
    </lineage>
</organism>
<dbReference type="AlphaFoldDB" id="A0A4Y2AKG8"/>
<gene>
    <name evidence="1" type="ORF">AVEN_92619_1</name>
</gene>
<dbReference type="EMBL" id="BGPR01000018">
    <property type="protein sequence ID" value="GBL79454.1"/>
    <property type="molecule type" value="Genomic_DNA"/>
</dbReference>
<dbReference type="GO" id="GO:0003676">
    <property type="term" value="F:nucleic acid binding"/>
    <property type="evidence" value="ECO:0007669"/>
    <property type="project" value="InterPro"/>
</dbReference>
<evidence type="ECO:0000313" key="2">
    <source>
        <dbReference type="Proteomes" id="UP000499080"/>
    </source>
</evidence>
<reference evidence="1 2" key="1">
    <citation type="journal article" date="2019" name="Sci. Rep.">
        <title>Orb-weaving spider Araneus ventricosus genome elucidates the spidroin gene catalogue.</title>
        <authorList>
            <person name="Kono N."/>
            <person name="Nakamura H."/>
            <person name="Ohtoshi R."/>
            <person name="Moran D.A.P."/>
            <person name="Shinohara A."/>
            <person name="Yoshida Y."/>
            <person name="Fujiwara M."/>
            <person name="Mori M."/>
            <person name="Tomita M."/>
            <person name="Arakawa K."/>
        </authorList>
    </citation>
    <scope>NUCLEOTIDE SEQUENCE [LARGE SCALE GENOMIC DNA]</scope>
</reference>
<name>A0A4Y2AKG8_ARAVE</name>
<protein>
    <recommendedName>
        <fullName evidence="3">Tc1-like transposase DDE domain-containing protein</fullName>
    </recommendedName>
</protein>
<dbReference type="InterPro" id="IPR036397">
    <property type="entry name" value="RNaseH_sf"/>
</dbReference>
<proteinExistence type="predicted"/>
<dbReference type="Proteomes" id="UP000499080">
    <property type="component" value="Unassembled WGS sequence"/>
</dbReference>
<sequence>MAHTPCRLCHSDCMKEDYSHDDLLFVYPCPQRASERGCIGPVNIAVAHQSSGGHLLIFMDESRFNIQSDSRRTMIWREPGIRYRAPNIVERSLLVWAGIATNGRTDL</sequence>
<keyword evidence="2" id="KW-1185">Reference proteome</keyword>